<gene>
    <name evidence="7" type="primary">LOC101511069</name>
</gene>
<feature type="domain" description="Helicase C-terminal" evidence="5">
    <location>
        <begin position="715"/>
        <end position="873"/>
    </location>
</feature>
<dbReference type="PANTHER" id="PTHR47957">
    <property type="entry name" value="ATP-DEPENDENT HELICASE HRQ1"/>
    <property type="match status" value="1"/>
</dbReference>
<protein>
    <submittedName>
        <fullName evidence="7">Uncharacterized protein LOC101511069 isoform X1</fullName>
    </submittedName>
</protein>
<dbReference type="GO" id="GO:0003676">
    <property type="term" value="F:nucleic acid binding"/>
    <property type="evidence" value="ECO:0007669"/>
    <property type="project" value="InterPro"/>
</dbReference>
<evidence type="ECO:0000259" key="5">
    <source>
        <dbReference type="PROSITE" id="PS51194"/>
    </source>
</evidence>
<sequence>MAEESNEKGIQIRTLTGESITLHITPTSTVQHLKLLLNHSFPPATISPNFHLFFKGDKLQLHDQIGSYIIQSGEFLVLVPFAKKEPTRTEKHDDLFFSSPNVACNASTSNLADTTWSNIMEDLSQLGDTNEKKDDNNVSNFEKEKEKTVDVEMKRGLGSEKQIELPYNLILNSLDYNSESVLGEHSCEVFSKVLESVNCLSDLPLGHCKLFRRACLKGAFSNDGGGVTCLCPLWLKILVKSFAFANIFSAFLHLQGRNVTTCLLEEALDQLAKFGVKLGLHDMKHLSLLCPHLVCFVDDIGKVCFGDIIVVVNHSTSNEDQIEHNPKRARKWLHVSKIVVTLKRRDSSFRKFLGRAFEQLQFKIGDKMNVGISLEELLAAVKDHDFTIKENKSKHVKRSSTSSRPDKDCIGCNDTKSLMAVDMVEHLKKGIGSEGQIVHIKDICPRKAIYSEIPAELSEKMRSALKYIGVSKLYSHQAESIQASLLGKNVVVATMTSSGKSLCYNLPVLEELLKNPSSCAMYIFPTKALAQDQLRSLLRMTKEFDVDLNIGIYDGDTSHSERTWLRDNSRLLITNPDMLHITILPYHRRFSRILSNLRFLVIDETHTYKGAFGCHTALILRRLRRLCSHVYGAVPSFIFSTATSANPHEHSMELANLPTVELFQNDGSPSARKLFILWNPVLRPKAILKKARFAMDNDELVDENDNLVRSSPIVDVSRLLAEMVQHGLRCIAFCKSRKLCELVLSYTREILHETAPHLLDSICAYRGGYIAEERRKIESAFFGGKICGVAATNALELGIDVGEIDVTLHLGFPGSIASLWQQAGRGGRRDKPSLAVYVAFGGPLDQYFMKNPRKLFERPIECCHIDSQNKQVLEQHLVCAAHEHPLSVQYDEKYFGACLESALNSLKDRGYICSDLSDSSRIWNYIGPEKLPSQAVNIRAIETVRYSVVDQKKKEVLEEIEESKAFFQVYDGAVYLRQGKTYLVEKLDLCSKTAFCKEADLKYYTKTRDYTDIHVIGGNIAYPVIDSSMFPKTNARANVCQVTTTWFGFYRIWRGSNQIIDAVDLALPQYSYESQAVWIPVPQSIKEAVVKQNYDFRGGLHAASHAVLHVVPLHIVCNLSDLAPECPNPHDSRYYPERILIYDQHPGGSGISVQVQPCFTKFLEAALEVLTCCRCSADVGCPNCVQSFACHEYNEVLHKGAAIMIIKGILDAEN</sequence>
<evidence type="ECO:0000256" key="1">
    <source>
        <dbReference type="ARBA" id="ARBA00022741"/>
    </source>
</evidence>
<dbReference type="Pfam" id="PF09369">
    <property type="entry name" value="MZB"/>
    <property type="match status" value="1"/>
</dbReference>
<feature type="domain" description="Ubiquitin-like" evidence="3">
    <location>
        <begin position="10"/>
        <end position="79"/>
    </location>
</feature>
<evidence type="ECO:0000259" key="3">
    <source>
        <dbReference type="PROSITE" id="PS50053"/>
    </source>
</evidence>
<reference evidence="7" key="2">
    <citation type="submission" date="2025-08" db="UniProtKB">
        <authorList>
            <consortium name="RefSeq"/>
        </authorList>
    </citation>
    <scope>IDENTIFICATION</scope>
    <source>
        <tissue evidence="7">Etiolated seedlings</tissue>
    </source>
</reference>
<proteinExistence type="predicted"/>
<dbReference type="Proteomes" id="UP000087171">
    <property type="component" value="Chromosome Ca1"/>
</dbReference>
<organism evidence="6 7">
    <name type="scientific">Cicer arietinum</name>
    <name type="common">Chickpea</name>
    <name type="synonym">Garbanzo</name>
    <dbReference type="NCBI Taxonomy" id="3827"/>
    <lineage>
        <taxon>Eukaryota</taxon>
        <taxon>Viridiplantae</taxon>
        <taxon>Streptophyta</taxon>
        <taxon>Embryophyta</taxon>
        <taxon>Tracheophyta</taxon>
        <taxon>Spermatophyta</taxon>
        <taxon>Magnoliopsida</taxon>
        <taxon>eudicotyledons</taxon>
        <taxon>Gunneridae</taxon>
        <taxon>Pentapetalae</taxon>
        <taxon>rosids</taxon>
        <taxon>fabids</taxon>
        <taxon>Fabales</taxon>
        <taxon>Fabaceae</taxon>
        <taxon>Papilionoideae</taxon>
        <taxon>50 kb inversion clade</taxon>
        <taxon>NPAAA clade</taxon>
        <taxon>Hologalegina</taxon>
        <taxon>IRL clade</taxon>
        <taxon>Cicereae</taxon>
        <taxon>Cicer</taxon>
    </lineage>
</organism>
<dbReference type="Pfam" id="PF00271">
    <property type="entry name" value="Helicase_C"/>
    <property type="match status" value="1"/>
</dbReference>
<dbReference type="FunFam" id="3.40.50.300:FF:001137">
    <property type="entry name" value="DEAD/DEAH box helicase"/>
    <property type="match status" value="1"/>
</dbReference>
<dbReference type="GO" id="GO:0005634">
    <property type="term" value="C:nucleus"/>
    <property type="evidence" value="ECO:0007669"/>
    <property type="project" value="TreeGrafter"/>
</dbReference>
<evidence type="ECO:0000256" key="2">
    <source>
        <dbReference type="ARBA" id="ARBA00022840"/>
    </source>
</evidence>
<accession>A0A1S2XF62</accession>
<dbReference type="RefSeq" id="XP_004488428.2">
    <property type="nucleotide sequence ID" value="XM_004488371.2"/>
</dbReference>
<dbReference type="SUPFAM" id="SSF54236">
    <property type="entry name" value="Ubiquitin-like"/>
    <property type="match status" value="1"/>
</dbReference>
<dbReference type="eggNOG" id="KOG4150">
    <property type="taxonomic scope" value="Eukaryota"/>
</dbReference>
<dbReference type="PaxDb" id="3827-XP_004488428.1"/>
<dbReference type="CDD" id="cd18797">
    <property type="entry name" value="SF2_C_Hrq"/>
    <property type="match status" value="1"/>
</dbReference>
<dbReference type="CDD" id="cd17039">
    <property type="entry name" value="Ubl_ubiquitin_like"/>
    <property type="match status" value="1"/>
</dbReference>
<dbReference type="PROSITE" id="PS50053">
    <property type="entry name" value="UBIQUITIN_2"/>
    <property type="match status" value="1"/>
</dbReference>
<dbReference type="PROSITE" id="PS51192">
    <property type="entry name" value="HELICASE_ATP_BIND_1"/>
    <property type="match status" value="1"/>
</dbReference>
<dbReference type="InterPro" id="IPR001650">
    <property type="entry name" value="Helicase_C-like"/>
</dbReference>
<dbReference type="InterPro" id="IPR029071">
    <property type="entry name" value="Ubiquitin-like_domsf"/>
</dbReference>
<dbReference type="SUPFAM" id="SSF52540">
    <property type="entry name" value="P-loop containing nucleoside triphosphate hydrolases"/>
    <property type="match status" value="1"/>
</dbReference>
<dbReference type="STRING" id="3827.A0A1S2XF62"/>
<dbReference type="Pfam" id="PF22982">
    <property type="entry name" value="WHD_HRQ1"/>
    <property type="match status" value="1"/>
</dbReference>
<dbReference type="AlphaFoldDB" id="A0A1S2XF62"/>
<dbReference type="SMART" id="SM00490">
    <property type="entry name" value="HELICc"/>
    <property type="match status" value="1"/>
</dbReference>
<dbReference type="Pfam" id="PF00270">
    <property type="entry name" value="DEAD"/>
    <property type="match status" value="1"/>
</dbReference>
<evidence type="ECO:0000259" key="4">
    <source>
        <dbReference type="PROSITE" id="PS51192"/>
    </source>
</evidence>
<keyword evidence="6" id="KW-1185">Reference proteome</keyword>
<dbReference type="InterPro" id="IPR027417">
    <property type="entry name" value="P-loop_NTPase"/>
</dbReference>
<keyword evidence="2" id="KW-0067">ATP-binding</keyword>
<dbReference type="InterPro" id="IPR055227">
    <property type="entry name" value="HRQ1_WHD"/>
</dbReference>
<dbReference type="InterPro" id="IPR014001">
    <property type="entry name" value="Helicase_ATP-bd"/>
</dbReference>
<dbReference type="InterPro" id="IPR011545">
    <property type="entry name" value="DEAD/DEAH_box_helicase_dom"/>
</dbReference>
<evidence type="ECO:0000313" key="7">
    <source>
        <dbReference type="RefSeq" id="XP_004488428.2"/>
    </source>
</evidence>
<name>A0A1S2XF62_CICAR</name>
<dbReference type="GO" id="GO:0006289">
    <property type="term" value="P:nucleotide-excision repair"/>
    <property type="evidence" value="ECO:0007669"/>
    <property type="project" value="TreeGrafter"/>
</dbReference>
<dbReference type="InterPro" id="IPR018973">
    <property type="entry name" value="MZB"/>
</dbReference>
<dbReference type="GO" id="GO:0043138">
    <property type="term" value="F:3'-5' DNA helicase activity"/>
    <property type="evidence" value="ECO:0007669"/>
    <property type="project" value="TreeGrafter"/>
</dbReference>
<reference evidence="6" key="1">
    <citation type="journal article" date="2013" name="Nat. Biotechnol.">
        <title>Draft genome sequence of chickpea (Cicer arietinum) provides a resource for trait improvement.</title>
        <authorList>
            <person name="Varshney R.K."/>
            <person name="Song C."/>
            <person name="Saxena R.K."/>
            <person name="Azam S."/>
            <person name="Yu S."/>
            <person name="Sharpe A.G."/>
            <person name="Cannon S."/>
            <person name="Baek J."/>
            <person name="Rosen B.D."/>
            <person name="Tar'an B."/>
            <person name="Millan T."/>
            <person name="Zhang X."/>
            <person name="Ramsay L.D."/>
            <person name="Iwata A."/>
            <person name="Wang Y."/>
            <person name="Nelson W."/>
            <person name="Farmer A.D."/>
            <person name="Gaur P.M."/>
            <person name="Soderlund C."/>
            <person name="Penmetsa R.V."/>
            <person name="Xu C."/>
            <person name="Bharti A.K."/>
            <person name="He W."/>
            <person name="Winter P."/>
            <person name="Zhao S."/>
            <person name="Hane J.K."/>
            <person name="Carrasquilla-Garcia N."/>
            <person name="Condie J.A."/>
            <person name="Upadhyaya H.D."/>
            <person name="Luo M.C."/>
            <person name="Thudi M."/>
            <person name="Gowda C.L."/>
            <person name="Singh N.P."/>
            <person name="Lichtenzveig J."/>
            <person name="Gali K.K."/>
            <person name="Rubio J."/>
            <person name="Nadarajan N."/>
            <person name="Dolezel J."/>
            <person name="Bansal K.C."/>
            <person name="Xu X."/>
            <person name="Edwards D."/>
            <person name="Zhang G."/>
            <person name="Kahl G."/>
            <person name="Gil J."/>
            <person name="Singh K.B."/>
            <person name="Datta S.K."/>
            <person name="Jackson S.A."/>
            <person name="Wang J."/>
            <person name="Cook D.R."/>
        </authorList>
    </citation>
    <scope>NUCLEOTIDE SEQUENCE [LARGE SCALE GENOMIC DNA]</scope>
    <source>
        <strain evidence="6">cv. CDC Frontier</strain>
    </source>
</reference>
<dbReference type="InterPro" id="IPR000626">
    <property type="entry name" value="Ubiquitin-like_dom"/>
</dbReference>
<dbReference type="CDD" id="cd17923">
    <property type="entry name" value="DEXHc_Hrq1-like"/>
    <property type="match status" value="1"/>
</dbReference>
<keyword evidence="1" id="KW-0547">Nucleotide-binding</keyword>
<dbReference type="OrthoDB" id="18781at2759"/>
<dbReference type="Gene3D" id="3.40.50.300">
    <property type="entry name" value="P-loop containing nucleotide triphosphate hydrolases"/>
    <property type="match status" value="2"/>
</dbReference>
<dbReference type="GO" id="GO:0036297">
    <property type="term" value="P:interstrand cross-link repair"/>
    <property type="evidence" value="ECO:0007669"/>
    <property type="project" value="TreeGrafter"/>
</dbReference>
<dbReference type="SMART" id="SM00487">
    <property type="entry name" value="DEXDc"/>
    <property type="match status" value="1"/>
</dbReference>
<dbReference type="PANTHER" id="PTHR47957:SF3">
    <property type="entry name" value="ATP-DEPENDENT HELICASE HRQ1"/>
    <property type="match status" value="1"/>
</dbReference>
<dbReference type="PROSITE" id="PS51194">
    <property type="entry name" value="HELICASE_CTER"/>
    <property type="match status" value="1"/>
</dbReference>
<dbReference type="Gene3D" id="3.10.20.90">
    <property type="entry name" value="Phosphatidylinositol 3-kinase Catalytic Subunit, Chain A, domain 1"/>
    <property type="match status" value="1"/>
</dbReference>
<evidence type="ECO:0000313" key="6">
    <source>
        <dbReference type="Proteomes" id="UP000087171"/>
    </source>
</evidence>
<feature type="domain" description="Helicase ATP-binding" evidence="4">
    <location>
        <begin position="481"/>
        <end position="662"/>
    </location>
</feature>
<dbReference type="GO" id="GO:0005524">
    <property type="term" value="F:ATP binding"/>
    <property type="evidence" value="ECO:0007669"/>
    <property type="project" value="UniProtKB-KW"/>
</dbReference>
<dbReference type="Pfam" id="PF00240">
    <property type="entry name" value="ubiquitin"/>
    <property type="match status" value="1"/>
</dbReference>